<evidence type="ECO:0000256" key="2">
    <source>
        <dbReference type="ARBA" id="ARBA00022723"/>
    </source>
</evidence>
<dbReference type="GO" id="GO:0046872">
    <property type="term" value="F:metal ion binding"/>
    <property type="evidence" value="ECO:0007669"/>
    <property type="project" value="UniProtKB-KW"/>
</dbReference>
<dbReference type="GO" id="GO:0006508">
    <property type="term" value="P:proteolysis"/>
    <property type="evidence" value="ECO:0007669"/>
    <property type="project" value="UniProtKB-KW"/>
</dbReference>
<dbReference type="AlphaFoldDB" id="A0A2K4ZBG4"/>
<keyword evidence="1" id="KW-0645">Protease</keyword>
<dbReference type="OrthoDB" id="517279at2"/>
<name>A0A2K4ZBG4_9FIRM</name>
<sequence length="179" mass="20944">MKVGVIVAVIQIENKCVKMLLPNKKVVDILPEIFGEIKKWLQTSKDAPESGGYIIGYQHDKTKNISLEGVSHPYLLDIRNRFRFDIKDPRHNIFLMKAKLRKSYYMGVWHTHPQVMPEPSSIDWNDWYKTLDIDQTACEYAFFIIAGTTYIRVWVGDFQSKHINEIYECEKVGDLYKKA</sequence>
<keyword evidence="3" id="KW-0378">Hydrolase</keyword>
<dbReference type="SUPFAM" id="SSF102712">
    <property type="entry name" value="JAB1/MPN domain"/>
    <property type="match status" value="1"/>
</dbReference>
<evidence type="ECO:0000256" key="3">
    <source>
        <dbReference type="ARBA" id="ARBA00022801"/>
    </source>
</evidence>
<protein>
    <recommendedName>
        <fullName evidence="6">JAB domain-containing protein</fullName>
    </recommendedName>
</protein>
<evidence type="ECO:0000256" key="4">
    <source>
        <dbReference type="ARBA" id="ARBA00022833"/>
    </source>
</evidence>
<evidence type="ECO:0000313" key="8">
    <source>
        <dbReference type="Proteomes" id="UP000236311"/>
    </source>
</evidence>
<accession>A0A2K4ZBG4</accession>
<keyword evidence="5" id="KW-0482">Metalloprotease</keyword>
<dbReference type="EMBL" id="OFSM01000002">
    <property type="protein sequence ID" value="SOY27804.1"/>
    <property type="molecule type" value="Genomic_DNA"/>
</dbReference>
<evidence type="ECO:0000256" key="1">
    <source>
        <dbReference type="ARBA" id="ARBA00022670"/>
    </source>
</evidence>
<dbReference type="Proteomes" id="UP000236311">
    <property type="component" value="Unassembled WGS sequence"/>
</dbReference>
<organism evidence="7 8">
    <name type="scientific">Acetatifactor muris</name>
    <dbReference type="NCBI Taxonomy" id="879566"/>
    <lineage>
        <taxon>Bacteria</taxon>
        <taxon>Bacillati</taxon>
        <taxon>Bacillota</taxon>
        <taxon>Clostridia</taxon>
        <taxon>Lachnospirales</taxon>
        <taxon>Lachnospiraceae</taxon>
        <taxon>Acetatifactor</taxon>
    </lineage>
</organism>
<proteinExistence type="predicted"/>
<dbReference type="Pfam" id="PF14464">
    <property type="entry name" value="Prok-JAB"/>
    <property type="match status" value="1"/>
</dbReference>
<gene>
    <name evidence="7" type="ORF">AMURIS_00509</name>
</gene>
<evidence type="ECO:0000256" key="5">
    <source>
        <dbReference type="ARBA" id="ARBA00023049"/>
    </source>
</evidence>
<evidence type="ECO:0000313" key="7">
    <source>
        <dbReference type="EMBL" id="SOY27804.1"/>
    </source>
</evidence>
<dbReference type="GO" id="GO:0008237">
    <property type="term" value="F:metallopeptidase activity"/>
    <property type="evidence" value="ECO:0007669"/>
    <property type="project" value="UniProtKB-KW"/>
</dbReference>
<evidence type="ECO:0000259" key="6">
    <source>
        <dbReference type="Pfam" id="PF14464"/>
    </source>
</evidence>
<reference evidence="7 8" key="1">
    <citation type="submission" date="2018-01" db="EMBL/GenBank/DDBJ databases">
        <authorList>
            <person name="Gaut B.S."/>
            <person name="Morton B.R."/>
            <person name="Clegg M.T."/>
            <person name="Duvall M.R."/>
        </authorList>
    </citation>
    <scope>NUCLEOTIDE SEQUENCE [LARGE SCALE GENOMIC DNA]</scope>
    <source>
        <strain evidence="7">GP69</strain>
    </source>
</reference>
<keyword evidence="2" id="KW-0479">Metal-binding</keyword>
<dbReference type="RefSeq" id="WP_103237911.1">
    <property type="nucleotide sequence ID" value="NZ_JANJZD010000002.1"/>
</dbReference>
<keyword evidence="4" id="KW-0862">Zinc</keyword>
<feature type="domain" description="JAB" evidence="6">
    <location>
        <begin position="46"/>
        <end position="148"/>
    </location>
</feature>
<keyword evidence="8" id="KW-1185">Reference proteome</keyword>
<dbReference type="InterPro" id="IPR028090">
    <property type="entry name" value="JAB_dom_prok"/>
</dbReference>
<dbReference type="Gene3D" id="3.40.140.10">
    <property type="entry name" value="Cytidine Deaminase, domain 2"/>
    <property type="match status" value="1"/>
</dbReference>